<comment type="caution">
    <text evidence="2">The sequence shown here is derived from an EMBL/GenBank/DDBJ whole genome shotgun (WGS) entry which is preliminary data.</text>
</comment>
<dbReference type="EMBL" id="JAIZAY010000013">
    <property type="protein sequence ID" value="KAJ8031224.1"/>
    <property type="molecule type" value="Genomic_DNA"/>
</dbReference>
<evidence type="ECO:0000313" key="3">
    <source>
        <dbReference type="Proteomes" id="UP001152320"/>
    </source>
</evidence>
<keyword evidence="1" id="KW-0472">Membrane</keyword>
<proteinExistence type="predicted"/>
<reference evidence="2" key="1">
    <citation type="submission" date="2021-10" db="EMBL/GenBank/DDBJ databases">
        <title>Tropical sea cucumber genome reveals ecological adaptation and Cuvierian tubules defense mechanism.</title>
        <authorList>
            <person name="Chen T."/>
        </authorList>
    </citation>
    <scope>NUCLEOTIDE SEQUENCE</scope>
    <source>
        <strain evidence="2">Nanhai2018</strain>
        <tissue evidence="2">Muscle</tissue>
    </source>
</reference>
<keyword evidence="1" id="KW-0812">Transmembrane</keyword>
<keyword evidence="1" id="KW-1133">Transmembrane helix</keyword>
<dbReference type="AlphaFoldDB" id="A0A9Q1BRA0"/>
<feature type="transmembrane region" description="Helical" evidence="1">
    <location>
        <begin position="83"/>
        <end position="103"/>
    </location>
</feature>
<sequence>MSGNRPDQTVFEDQVNCDEDDGKLQLEIIWVRIVCFFSVLLSLAKGKVSGGGGGVRDFPVLYSTMQDSGFWLKFWFKIFSVRLSSLVLPGVGTLLIALCLLVVDRARIHLGV</sequence>
<evidence type="ECO:0000313" key="2">
    <source>
        <dbReference type="EMBL" id="KAJ8031224.1"/>
    </source>
</evidence>
<dbReference type="Proteomes" id="UP001152320">
    <property type="component" value="Chromosome 13"/>
</dbReference>
<organism evidence="2 3">
    <name type="scientific">Holothuria leucospilota</name>
    <name type="common">Black long sea cucumber</name>
    <name type="synonym">Mertensiothuria leucospilota</name>
    <dbReference type="NCBI Taxonomy" id="206669"/>
    <lineage>
        <taxon>Eukaryota</taxon>
        <taxon>Metazoa</taxon>
        <taxon>Echinodermata</taxon>
        <taxon>Eleutherozoa</taxon>
        <taxon>Echinozoa</taxon>
        <taxon>Holothuroidea</taxon>
        <taxon>Aspidochirotacea</taxon>
        <taxon>Aspidochirotida</taxon>
        <taxon>Holothuriidae</taxon>
        <taxon>Holothuria</taxon>
    </lineage>
</organism>
<feature type="transmembrane region" description="Helical" evidence="1">
    <location>
        <begin position="28"/>
        <end position="44"/>
    </location>
</feature>
<protein>
    <submittedName>
        <fullName evidence="2">Uncharacterized protein</fullName>
    </submittedName>
</protein>
<keyword evidence="3" id="KW-1185">Reference proteome</keyword>
<accession>A0A9Q1BRA0</accession>
<name>A0A9Q1BRA0_HOLLE</name>
<evidence type="ECO:0000256" key="1">
    <source>
        <dbReference type="SAM" id="Phobius"/>
    </source>
</evidence>
<gene>
    <name evidence="2" type="ORF">HOLleu_27885</name>
</gene>